<evidence type="ECO:0000259" key="1">
    <source>
        <dbReference type="Pfam" id="PF18741"/>
    </source>
</evidence>
<feature type="domain" description="Restriction endonuclease type II-like" evidence="1">
    <location>
        <begin position="138"/>
        <end position="234"/>
    </location>
</feature>
<sequence length="246" mass="28359">MKENKEVVLIGVLKDKRDLSLLLKKKQYRIPVLSMPRRKAGYIAFYQPSALGRSGRMIRRYARIINCEIAKRKFIIPGEPDHPRADDDYCLLSLDDICELQVPIRNRSRTRVTFGFTTLAKMLKARTVLELFDVPPIEDLVAKALAEGGIKASKEHTFSLPGRKKYRLDFAVFCRKGLLDIECDGEKWHLRKMQAKKDTERDRALKNEGWAILRLKESEIVRNMDKCMGKIGRKIKSLGGLLKKSR</sequence>
<dbReference type="InterPro" id="IPR049468">
    <property type="entry name" value="Restrct_endonuc-II-like_dom"/>
</dbReference>
<organism evidence="2 3">
    <name type="scientific">Candidatus Desantisbacteria bacterium CG_4_10_14_0_8_um_filter_48_22</name>
    <dbReference type="NCBI Taxonomy" id="1974543"/>
    <lineage>
        <taxon>Bacteria</taxon>
        <taxon>Candidatus Desantisiibacteriota</taxon>
    </lineage>
</organism>
<dbReference type="EMBL" id="PFMR01000052">
    <property type="protein sequence ID" value="PIZ18001.1"/>
    <property type="molecule type" value="Genomic_DNA"/>
</dbReference>
<protein>
    <recommendedName>
        <fullName evidence="1">Restriction endonuclease type II-like domain-containing protein</fullName>
    </recommendedName>
</protein>
<evidence type="ECO:0000313" key="3">
    <source>
        <dbReference type="Proteomes" id="UP000229307"/>
    </source>
</evidence>
<accession>A0A2M7SEU4</accession>
<evidence type="ECO:0000313" key="2">
    <source>
        <dbReference type="EMBL" id="PIZ18001.1"/>
    </source>
</evidence>
<name>A0A2M7SEU4_9BACT</name>
<dbReference type="Proteomes" id="UP000229307">
    <property type="component" value="Unassembled WGS sequence"/>
</dbReference>
<dbReference type="SUPFAM" id="SSF52980">
    <property type="entry name" value="Restriction endonuclease-like"/>
    <property type="match status" value="1"/>
</dbReference>
<dbReference type="Gene3D" id="3.40.960.10">
    <property type="entry name" value="VSR Endonuclease"/>
    <property type="match status" value="1"/>
</dbReference>
<gene>
    <name evidence="2" type="ORF">COY52_01735</name>
</gene>
<comment type="caution">
    <text evidence="2">The sequence shown here is derived from an EMBL/GenBank/DDBJ whole genome shotgun (WGS) entry which is preliminary data.</text>
</comment>
<dbReference type="InterPro" id="IPR011335">
    <property type="entry name" value="Restrct_endonuc-II-like"/>
</dbReference>
<proteinExistence type="predicted"/>
<dbReference type="AlphaFoldDB" id="A0A2M7SEU4"/>
<reference evidence="3" key="1">
    <citation type="submission" date="2017-09" db="EMBL/GenBank/DDBJ databases">
        <title>Depth-based differentiation of microbial function through sediment-hosted aquifers and enrichment of novel symbionts in the deep terrestrial subsurface.</title>
        <authorList>
            <person name="Probst A.J."/>
            <person name="Ladd B."/>
            <person name="Jarett J.K."/>
            <person name="Geller-Mcgrath D.E."/>
            <person name="Sieber C.M.K."/>
            <person name="Emerson J.B."/>
            <person name="Anantharaman K."/>
            <person name="Thomas B.C."/>
            <person name="Malmstrom R."/>
            <person name="Stieglmeier M."/>
            <person name="Klingl A."/>
            <person name="Woyke T."/>
            <person name="Ryan C.M."/>
            <person name="Banfield J.F."/>
        </authorList>
    </citation>
    <scope>NUCLEOTIDE SEQUENCE [LARGE SCALE GENOMIC DNA]</scope>
</reference>
<dbReference type="Pfam" id="PF18741">
    <property type="entry name" value="MTES_1575"/>
    <property type="match status" value="1"/>
</dbReference>